<sequence length="91" mass="10021">MKKAYILLLGISFPTLLLIMALIEKGYVAETPAKIASIPLLLCMLAGFIVAVLQHLRDDKKVVLTKKKIIEISLLVTALLIIPLLLQQLIS</sequence>
<reference evidence="2 3" key="1">
    <citation type="submission" date="2017-07" db="EMBL/GenBank/DDBJ databases">
        <title>Fictibacillus sp. nov. GDSW-R2A3 Genome sequencing and assembly.</title>
        <authorList>
            <person name="Mayilraj S."/>
        </authorList>
    </citation>
    <scope>NUCLEOTIDE SEQUENCE [LARGE SCALE GENOMIC DNA]</scope>
    <source>
        <strain evidence="2 3">GDSW-R2A3</strain>
    </source>
</reference>
<dbReference type="Proteomes" id="UP000215059">
    <property type="component" value="Unassembled WGS sequence"/>
</dbReference>
<protein>
    <submittedName>
        <fullName evidence="2">Uncharacterized protein</fullName>
    </submittedName>
</protein>
<comment type="caution">
    <text evidence="2">The sequence shown here is derived from an EMBL/GenBank/DDBJ whole genome shotgun (WGS) entry which is preliminary data.</text>
</comment>
<proteinExistence type="predicted"/>
<evidence type="ECO:0000313" key="3">
    <source>
        <dbReference type="Proteomes" id="UP000215059"/>
    </source>
</evidence>
<evidence type="ECO:0000313" key="2">
    <source>
        <dbReference type="EMBL" id="OYD56663.1"/>
    </source>
</evidence>
<keyword evidence="3" id="KW-1185">Reference proteome</keyword>
<dbReference type="RefSeq" id="WP_094253678.1">
    <property type="nucleotide sequence ID" value="NZ_JBHLXL010000002.1"/>
</dbReference>
<evidence type="ECO:0000256" key="1">
    <source>
        <dbReference type="SAM" id="Phobius"/>
    </source>
</evidence>
<gene>
    <name evidence="2" type="ORF">CGZ90_16775</name>
</gene>
<feature type="transmembrane region" description="Helical" evidence="1">
    <location>
        <begin position="35"/>
        <end position="57"/>
    </location>
</feature>
<keyword evidence="1" id="KW-0472">Membrane</keyword>
<name>A0A235F6G3_9BACL</name>
<keyword evidence="1" id="KW-1133">Transmembrane helix</keyword>
<accession>A0A235F6G3</accession>
<feature type="transmembrane region" description="Helical" evidence="1">
    <location>
        <begin position="5"/>
        <end position="23"/>
    </location>
</feature>
<feature type="transmembrane region" description="Helical" evidence="1">
    <location>
        <begin position="69"/>
        <end position="90"/>
    </location>
</feature>
<dbReference type="EMBL" id="NOII01000011">
    <property type="protein sequence ID" value="OYD56663.1"/>
    <property type="molecule type" value="Genomic_DNA"/>
</dbReference>
<dbReference type="AlphaFoldDB" id="A0A235F6G3"/>
<organism evidence="2 3">
    <name type="scientific">Fictibacillus aquaticus</name>
    <dbReference type="NCBI Taxonomy" id="2021314"/>
    <lineage>
        <taxon>Bacteria</taxon>
        <taxon>Bacillati</taxon>
        <taxon>Bacillota</taxon>
        <taxon>Bacilli</taxon>
        <taxon>Bacillales</taxon>
        <taxon>Fictibacillaceae</taxon>
        <taxon>Fictibacillus</taxon>
    </lineage>
</organism>
<keyword evidence="1" id="KW-0812">Transmembrane</keyword>